<feature type="region of interest" description="Disordered" evidence="1">
    <location>
        <begin position="122"/>
        <end position="144"/>
    </location>
</feature>
<dbReference type="AlphaFoldDB" id="A5BWV1"/>
<evidence type="ECO:0000256" key="1">
    <source>
        <dbReference type="SAM" id="MobiDB-lite"/>
    </source>
</evidence>
<name>A5BWV1_VITVI</name>
<gene>
    <name evidence="2" type="ORF">VITISV_037730</name>
</gene>
<accession>A5BWV1</accession>
<evidence type="ECO:0000313" key="2">
    <source>
        <dbReference type="EMBL" id="CAN83662.1"/>
    </source>
</evidence>
<feature type="compositionally biased region" description="Basic and acidic residues" evidence="1">
    <location>
        <begin position="124"/>
        <end position="138"/>
    </location>
</feature>
<proteinExistence type="predicted"/>
<sequence>MITNLGLVLQPKPKSKANMGGLKNPSQTQAQNFIFLQLASPPEYHPQRETSPPAARWREEPWRRFNGNQKVQPSRWLVRVLAWPGRVVAGGEVSKHLADAVHAARRSWEGRHACMEGCEALQASEKRASDEDGRSDGRYEEEEGGCSLHVWTPCVQKGSFGSPCEDAYDS</sequence>
<organism evidence="2">
    <name type="scientific">Vitis vinifera</name>
    <name type="common">Grape</name>
    <dbReference type="NCBI Taxonomy" id="29760"/>
    <lineage>
        <taxon>Eukaryota</taxon>
        <taxon>Viridiplantae</taxon>
        <taxon>Streptophyta</taxon>
        <taxon>Embryophyta</taxon>
        <taxon>Tracheophyta</taxon>
        <taxon>Spermatophyta</taxon>
        <taxon>Magnoliopsida</taxon>
        <taxon>eudicotyledons</taxon>
        <taxon>Gunneridae</taxon>
        <taxon>Pentapetalae</taxon>
        <taxon>rosids</taxon>
        <taxon>Vitales</taxon>
        <taxon>Vitaceae</taxon>
        <taxon>Viteae</taxon>
        <taxon>Vitis</taxon>
    </lineage>
</organism>
<dbReference type="EMBL" id="AM474030">
    <property type="protein sequence ID" value="CAN83662.1"/>
    <property type="molecule type" value="Genomic_DNA"/>
</dbReference>
<protein>
    <submittedName>
        <fullName evidence="2">Uncharacterized protein</fullName>
    </submittedName>
</protein>
<reference evidence="2" key="1">
    <citation type="journal article" date="2007" name="PLoS ONE">
        <title>The first genome sequence of an elite grapevine cultivar (Pinot noir Vitis vinifera L.): coping with a highly heterozygous genome.</title>
        <authorList>
            <person name="Velasco R."/>
            <person name="Zharkikh A."/>
            <person name="Troggio M."/>
            <person name="Cartwright D.A."/>
            <person name="Cestaro A."/>
            <person name="Pruss D."/>
            <person name="Pindo M."/>
            <person name="FitzGerald L.M."/>
            <person name="Vezzulli S."/>
            <person name="Reid J."/>
            <person name="Malacarne G."/>
            <person name="Iliev D."/>
            <person name="Coppola G."/>
            <person name="Wardell B."/>
            <person name="Micheletti D."/>
            <person name="Macalma T."/>
            <person name="Facci M."/>
            <person name="Mitchell J.T."/>
            <person name="Perazzolli M."/>
            <person name="Eldredge G."/>
            <person name="Gatto P."/>
            <person name="Oyzerski R."/>
            <person name="Moretto M."/>
            <person name="Gutin N."/>
            <person name="Stefanini M."/>
            <person name="Chen Y."/>
            <person name="Segala C."/>
            <person name="Davenport C."/>
            <person name="Dematte L."/>
            <person name="Mraz A."/>
            <person name="Battilana J."/>
            <person name="Stormo K."/>
            <person name="Costa F."/>
            <person name="Tao Q."/>
            <person name="Si-Ammour A."/>
            <person name="Harkins T."/>
            <person name="Lackey A."/>
            <person name="Perbost C."/>
            <person name="Taillon B."/>
            <person name="Stella A."/>
            <person name="Solovyev V."/>
            <person name="Fawcett J.A."/>
            <person name="Sterck L."/>
            <person name="Vandepoele K."/>
            <person name="Grando S.M."/>
            <person name="Toppo S."/>
            <person name="Moser C."/>
            <person name="Lanchbury J."/>
            <person name="Bogden R."/>
            <person name="Skolnick M."/>
            <person name="Sgaramella V."/>
            <person name="Bhatnagar S.K."/>
            <person name="Fontana P."/>
            <person name="Gutin A."/>
            <person name="Van de Peer Y."/>
            <person name="Salamini F."/>
            <person name="Viola R."/>
        </authorList>
    </citation>
    <scope>NUCLEOTIDE SEQUENCE</scope>
</reference>